<dbReference type="OrthoDB" id="29596at2759"/>
<keyword evidence="4" id="KW-0238">DNA-binding</keyword>
<evidence type="ECO:0000313" key="9">
    <source>
        <dbReference type="Proteomes" id="UP000076871"/>
    </source>
</evidence>
<evidence type="ECO:0000256" key="4">
    <source>
        <dbReference type="ARBA" id="ARBA00023125"/>
    </source>
</evidence>
<dbReference type="GO" id="GO:0030983">
    <property type="term" value="F:mismatched DNA binding"/>
    <property type="evidence" value="ECO:0007669"/>
    <property type="project" value="InterPro"/>
</dbReference>
<gene>
    <name evidence="8" type="ORF">LAESUDRAFT_670086</name>
</gene>
<evidence type="ECO:0000256" key="3">
    <source>
        <dbReference type="ARBA" id="ARBA00022840"/>
    </source>
</evidence>
<dbReference type="Gene3D" id="3.40.50.300">
    <property type="entry name" value="P-loop containing nucleotide triphosphate hydrolases"/>
    <property type="match status" value="1"/>
</dbReference>
<evidence type="ECO:0008006" key="10">
    <source>
        <dbReference type="Google" id="ProtNLM"/>
    </source>
</evidence>
<dbReference type="GO" id="GO:0005634">
    <property type="term" value="C:nucleus"/>
    <property type="evidence" value="ECO:0007669"/>
    <property type="project" value="TreeGrafter"/>
</dbReference>
<dbReference type="SMART" id="SM00533">
    <property type="entry name" value="MUTSd"/>
    <property type="match status" value="1"/>
</dbReference>
<feature type="region of interest" description="Disordered" evidence="5">
    <location>
        <begin position="1"/>
        <end position="66"/>
    </location>
</feature>
<dbReference type="GO" id="GO:0005524">
    <property type="term" value="F:ATP binding"/>
    <property type="evidence" value="ECO:0007669"/>
    <property type="project" value="UniProtKB-KW"/>
</dbReference>
<accession>A0A165HM35</accession>
<organism evidence="8 9">
    <name type="scientific">Laetiporus sulphureus 93-53</name>
    <dbReference type="NCBI Taxonomy" id="1314785"/>
    <lineage>
        <taxon>Eukaryota</taxon>
        <taxon>Fungi</taxon>
        <taxon>Dikarya</taxon>
        <taxon>Basidiomycota</taxon>
        <taxon>Agaricomycotina</taxon>
        <taxon>Agaricomycetes</taxon>
        <taxon>Polyporales</taxon>
        <taxon>Laetiporus</taxon>
    </lineage>
</organism>
<dbReference type="GO" id="GO:0006298">
    <property type="term" value="P:mismatch repair"/>
    <property type="evidence" value="ECO:0007669"/>
    <property type="project" value="InterPro"/>
</dbReference>
<dbReference type="GO" id="GO:0140664">
    <property type="term" value="F:ATP-dependent DNA damage sensor activity"/>
    <property type="evidence" value="ECO:0007669"/>
    <property type="project" value="InterPro"/>
</dbReference>
<dbReference type="AlphaFoldDB" id="A0A165HM35"/>
<evidence type="ECO:0000256" key="2">
    <source>
        <dbReference type="ARBA" id="ARBA00022741"/>
    </source>
</evidence>
<feature type="compositionally biased region" description="Acidic residues" evidence="5">
    <location>
        <begin position="840"/>
        <end position="854"/>
    </location>
</feature>
<dbReference type="SUPFAM" id="SSF52540">
    <property type="entry name" value="P-loop containing nucleoside triphosphate hydrolases"/>
    <property type="match status" value="1"/>
</dbReference>
<evidence type="ECO:0000256" key="5">
    <source>
        <dbReference type="SAM" id="MobiDB-lite"/>
    </source>
</evidence>
<sequence length="961" mass="106198">MSRGRRGFGPNGRASTTKRKRLEESGTESRLEGHRETSTPSSVHKKVRWEHAESVSDEDNAEEDTDQQSALTDKLCLAISCQFGRIGCAYYDPVKFTIYVFEDAPENQHFDLTKLLLDQCGPDILLTSSKADDNFIDMLSDHMEATGGTFQIRPHKDFSPGKGRDRLLSLRLLSELSAEVLNDRSNSGSESSADPRNAYDFMRRRRETGGDPTMQRWNASIRLANHACVDSSPLCLGSTGALLDHLARIRAVGDLEDEGIGGIEVRAIQALALSQAMQINADALFSLQIFEDESHASIHSDKTKEGLSLFGILNNTKTTLGRALMREWLTRPSLSLSVISARHDAVECFLRPDNLGTATLIHTHLKGIKNIPRILAVMQAGRAKVSDWQGLVKFTYHALMIRDALVGLNSGGSADVVKRLVDIMDAGSFKTIGTAINDVIDWEESANTGRVCVKPHVDEELDDLKRIYHGIDTVLSKVAQQISATVPPDYASSLNVVYFPQLGFLICVPMLEEWKTDAGITVLEGWSFQFSSESHVYFKSQEMHDMDAHIGDLHPMIVDREIEIVQSLLEKILVFKEVVSHVCDACAELDCLLSFAEASRACNYNRPHMVDDNIIDIRQGRHPLQEMVVDTFVPNDAFAVGGCGFGCDSNPDDINTRDESSVDNTVRREQNGIIVCTGANACGKSVYLKQVALIQYMAQIGCFVPADAATLGIVDKIFTRIQTRESVSTVQSTFMIDLNQVSLALRNATERSLILLDEFGKGTASAGSYIIYTYGAGLLCGIIKHLADRGPACPKVFAATHFHNIFCDGLLDPSSIPITFLHMQILLTSNKGQLVGASDTTDDYSSGEDMEGAEDGNKRMAPGERLTYLYRVAEGLSLNSHAALCAEVFGIPRRIAKRAQYVSKLMSSHELGRLLDEEMRDEECQDLENAEEVCRRLLARDLSSDDERENVRSRLKEILGR</sequence>
<dbReference type="CDD" id="cd03281">
    <property type="entry name" value="ABC_MSH5_euk"/>
    <property type="match status" value="1"/>
</dbReference>
<dbReference type="STRING" id="1314785.A0A165HM35"/>
<dbReference type="InterPro" id="IPR011184">
    <property type="entry name" value="DNA_mismatch_repair_Msh2"/>
</dbReference>
<feature type="region of interest" description="Disordered" evidence="5">
    <location>
        <begin position="838"/>
        <end position="858"/>
    </location>
</feature>
<reference evidence="8 9" key="1">
    <citation type="journal article" date="2016" name="Mol. Biol. Evol.">
        <title>Comparative Genomics of Early-Diverging Mushroom-Forming Fungi Provides Insights into the Origins of Lignocellulose Decay Capabilities.</title>
        <authorList>
            <person name="Nagy L.G."/>
            <person name="Riley R."/>
            <person name="Tritt A."/>
            <person name="Adam C."/>
            <person name="Daum C."/>
            <person name="Floudas D."/>
            <person name="Sun H."/>
            <person name="Yadav J.S."/>
            <person name="Pangilinan J."/>
            <person name="Larsson K.H."/>
            <person name="Matsuura K."/>
            <person name="Barry K."/>
            <person name="Labutti K."/>
            <person name="Kuo R."/>
            <person name="Ohm R.A."/>
            <person name="Bhattacharya S.S."/>
            <person name="Shirouzu T."/>
            <person name="Yoshinaga Y."/>
            <person name="Martin F.M."/>
            <person name="Grigoriev I.V."/>
            <person name="Hibbett D.S."/>
        </authorList>
    </citation>
    <scope>NUCLEOTIDE SEQUENCE [LARGE SCALE GENOMIC DNA]</scope>
    <source>
        <strain evidence="8 9">93-53</strain>
    </source>
</reference>
<dbReference type="Pfam" id="PF00488">
    <property type="entry name" value="MutS_V"/>
    <property type="match status" value="1"/>
</dbReference>
<dbReference type="Gene3D" id="1.10.1420.10">
    <property type="match status" value="1"/>
</dbReference>
<evidence type="ECO:0000256" key="1">
    <source>
        <dbReference type="ARBA" id="ARBA00006271"/>
    </source>
</evidence>
<keyword evidence="9" id="KW-1185">Reference proteome</keyword>
<comment type="similarity">
    <text evidence="1">Belongs to the DNA mismatch repair MutS family.</text>
</comment>
<feature type="compositionally biased region" description="Basic and acidic residues" evidence="5">
    <location>
        <begin position="21"/>
        <end position="37"/>
    </location>
</feature>
<dbReference type="InterPro" id="IPR036187">
    <property type="entry name" value="DNA_mismatch_repair_MutS_sf"/>
</dbReference>
<dbReference type="GeneID" id="63822456"/>
<dbReference type="PANTHER" id="PTHR11361:SF20">
    <property type="entry name" value="MUTS PROTEIN HOMOLOG 5"/>
    <property type="match status" value="1"/>
</dbReference>
<feature type="compositionally biased region" description="Acidic residues" evidence="5">
    <location>
        <begin position="55"/>
        <end position="66"/>
    </location>
</feature>
<protein>
    <recommendedName>
        <fullName evidence="10">DNA mismatch repair proteins mutS family domain-containing protein</fullName>
    </recommendedName>
</protein>
<dbReference type="InterPro" id="IPR007696">
    <property type="entry name" value="DNA_mismatch_repair_MutS_core"/>
</dbReference>
<dbReference type="EMBL" id="KV427606">
    <property type="protein sequence ID" value="KZT11913.1"/>
    <property type="molecule type" value="Genomic_DNA"/>
</dbReference>
<proteinExistence type="inferred from homology"/>
<dbReference type="Pfam" id="PF05192">
    <property type="entry name" value="MutS_III"/>
    <property type="match status" value="1"/>
</dbReference>
<keyword evidence="3" id="KW-0067">ATP-binding</keyword>
<feature type="domain" description="DNA mismatch repair protein MutS core" evidence="6">
    <location>
        <begin position="304"/>
        <end position="628"/>
    </location>
</feature>
<name>A0A165HM35_9APHY</name>
<dbReference type="PIRSF" id="PIRSF005813">
    <property type="entry name" value="MSH2"/>
    <property type="match status" value="1"/>
</dbReference>
<dbReference type="Proteomes" id="UP000076871">
    <property type="component" value="Unassembled WGS sequence"/>
</dbReference>
<dbReference type="InterPro" id="IPR000432">
    <property type="entry name" value="DNA_mismatch_repair_MutS_C"/>
</dbReference>
<evidence type="ECO:0000259" key="7">
    <source>
        <dbReference type="SMART" id="SM00534"/>
    </source>
</evidence>
<dbReference type="SUPFAM" id="SSF48334">
    <property type="entry name" value="DNA repair protein MutS, domain III"/>
    <property type="match status" value="1"/>
</dbReference>
<keyword evidence="2" id="KW-0547">Nucleotide-binding</keyword>
<dbReference type="RefSeq" id="XP_040769561.1">
    <property type="nucleotide sequence ID" value="XM_040905426.1"/>
</dbReference>
<dbReference type="GO" id="GO:0051026">
    <property type="term" value="P:chiasma assembly"/>
    <property type="evidence" value="ECO:0007669"/>
    <property type="project" value="TreeGrafter"/>
</dbReference>
<dbReference type="InParanoid" id="A0A165HM35"/>
<evidence type="ECO:0000259" key="6">
    <source>
        <dbReference type="SMART" id="SM00533"/>
    </source>
</evidence>
<dbReference type="InterPro" id="IPR027417">
    <property type="entry name" value="P-loop_NTPase"/>
</dbReference>
<dbReference type="SMART" id="SM00534">
    <property type="entry name" value="MUTSac"/>
    <property type="match status" value="1"/>
</dbReference>
<dbReference type="InterPro" id="IPR045076">
    <property type="entry name" value="MutS"/>
</dbReference>
<dbReference type="PANTHER" id="PTHR11361">
    <property type="entry name" value="DNA MISMATCH REPAIR PROTEIN MUTS FAMILY MEMBER"/>
    <property type="match status" value="1"/>
</dbReference>
<feature type="domain" description="DNA mismatch repair proteins mutS family" evidence="7">
    <location>
        <begin position="671"/>
        <end position="904"/>
    </location>
</feature>
<evidence type="ECO:0000313" key="8">
    <source>
        <dbReference type="EMBL" id="KZT11913.1"/>
    </source>
</evidence>